<dbReference type="InterPro" id="IPR012438">
    <property type="entry name" value="DUF1639"/>
</dbReference>
<keyword evidence="3" id="KW-1185">Reference proteome</keyword>
<gene>
    <name evidence="2" type="ORF">AXF42_Ash018124</name>
</gene>
<dbReference type="Proteomes" id="UP000236161">
    <property type="component" value="Unassembled WGS sequence"/>
</dbReference>
<dbReference type="AlphaFoldDB" id="A0A2I0AEX4"/>
<proteinExistence type="predicted"/>
<accession>A0A2I0AEX4</accession>
<evidence type="ECO:0000313" key="3">
    <source>
        <dbReference type="Proteomes" id="UP000236161"/>
    </source>
</evidence>
<evidence type="ECO:0000313" key="2">
    <source>
        <dbReference type="EMBL" id="PKA54114.1"/>
    </source>
</evidence>
<name>A0A2I0AEX4_9ASPA</name>
<dbReference type="EMBL" id="KZ451984">
    <property type="protein sequence ID" value="PKA54114.1"/>
    <property type="molecule type" value="Genomic_DNA"/>
</dbReference>
<organism evidence="2 3">
    <name type="scientific">Apostasia shenzhenica</name>
    <dbReference type="NCBI Taxonomy" id="1088818"/>
    <lineage>
        <taxon>Eukaryota</taxon>
        <taxon>Viridiplantae</taxon>
        <taxon>Streptophyta</taxon>
        <taxon>Embryophyta</taxon>
        <taxon>Tracheophyta</taxon>
        <taxon>Spermatophyta</taxon>
        <taxon>Magnoliopsida</taxon>
        <taxon>Liliopsida</taxon>
        <taxon>Asparagales</taxon>
        <taxon>Orchidaceae</taxon>
        <taxon>Apostasioideae</taxon>
        <taxon>Apostasia</taxon>
    </lineage>
</organism>
<dbReference type="PANTHER" id="PTHR33130">
    <property type="entry name" value="PUTATIVE (DUF1639)-RELATED"/>
    <property type="match status" value="1"/>
</dbReference>
<sequence>MVISKGKGDANGRRGELSHKVEEKASPARKYSLPRFHNFSFPMTNWGCQRLLRCVNPEAETPNRFIPTPDKEEEEQEDTSSPAARPWNLRIRRSSYRDPAENCYNRCPCPSSSFSHLLLGNEHQGRADLLRSEGGGEKPERPKFYVSLSREEIEEDFFAFIGLKPSRRPKKRARIVQRQLDSIFPGLWLSEVTVDSYRVNE</sequence>
<feature type="compositionally biased region" description="Basic and acidic residues" evidence="1">
    <location>
        <begin position="1"/>
        <end position="26"/>
    </location>
</feature>
<dbReference type="Pfam" id="PF07797">
    <property type="entry name" value="DUF1639"/>
    <property type="match status" value="1"/>
</dbReference>
<dbReference type="PANTHER" id="PTHR33130:SF43">
    <property type="entry name" value="OS01G0688600 PROTEIN"/>
    <property type="match status" value="1"/>
</dbReference>
<reference evidence="2 3" key="1">
    <citation type="journal article" date="2017" name="Nature">
        <title>The Apostasia genome and the evolution of orchids.</title>
        <authorList>
            <person name="Zhang G.Q."/>
            <person name="Liu K.W."/>
            <person name="Li Z."/>
            <person name="Lohaus R."/>
            <person name="Hsiao Y.Y."/>
            <person name="Niu S.C."/>
            <person name="Wang J.Y."/>
            <person name="Lin Y.C."/>
            <person name="Xu Q."/>
            <person name="Chen L.J."/>
            <person name="Yoshida K."/>
            <person name="Fujiwara S."/>
            <person name="Wang Z.W."/>
            <person name="Zhang Y.Q."/>
            <person name="Mitsuda N."/>
            <person name="Wang M."/>
            <person name="Liu G.H."/>
            <person name="Pecoraro L."/>
            <person name="Huang H.X."/>
            <person name="Xiao X.J."/>
            <person name="Lin M."/>
            <person name="Wu X.Y."/>
            <person name="Wu W.L."/>
            <person name="Chen Y.Y."/>
            <person name="Chang S.B."/>
            <person name="Sakamoto S."/>
            <person name="Ohme-Takagi M."/>
            <person name="Yagi M."/>
            <person name="Zeng S.J."/>
            <person name="Shen C.Y."/>
            <person name="Yeh C.M."/>
            <person name="Luo Y.B."/>
            <person name="Tsai W.C."/>
            <person name="Van de Peer Y."/>
            <person name="Liu Z.J."/>
        </authorList>
    </citation>
    <scope>NUCLEOTIDE SEQUENCE [LARGE SCALE GENOMIC DNA]</scope>
    <source>
        <strain evidence="3">cv. Shenzhen</strain>
        <tissue evidence="2">Stem</tissue>
    </source>
</reference>
<feature type="region of interest" description="Disordered" evidence="1">
    <location>
        <begin position="1"/>
        <end position="27"/>
    </location>
</feature>
<protein>
    <submittedName>
        <fullName evidence="2">Uncharacterized protein</fullName>
    </submittedName>
</protein>
<evidence type="ECO:0000256" key="1">
    <source>
        <dbReference type="SAM" id="MobiDB-lite"/>
    </source>
</evidence>
<feature type="region of interest" description="Disordered" evidence="1">
    <location>
        <begin position="60"/>
        <end position="88"/>
    </location>
</feature>
<dbReference type="STRING" id="1088818.A0A2I0AEX4"/>
<dbReference type="OrthoDB" id="769821at2759"/>